<dbReference type="OrthoDB" id="4560669at2"/>
<dbReference type="Proteomes" id="UP000255355">
    <property type="component" value="Unassembled WGS sequence"/>
</dbReference>
<accession>A0A370HAT0</accession>
<name>A0A370HAT0_9NOCA</name>
<dbReference type="AlphaFoldDB" id="A0A370HAT0"/>
<comment type="caution">
    <text evidence="1">The sequence shown here is derived from an EMBL/GenBank/DDBJ whole genome shotgun (WGS) entry which is preliminary data.</text>
</comment>
<evidence type="ECO:0000313" key="1">
    <source>
        <dbReference type="EMBL" id="RDI54042.1"/>
    </source>
</evidence>
<sequence length="80" mass="8800">MPYSTQPQPTTVSEQHSELIAEFHALIARHPEAAGKFVLAHLPEGAPEQEPSAVLVHGPIVWECETTDFGLDCRPVILEE</sequence>
<protein>
    <submittedName>
        <fullName evidence="1">Uncharacterized protein</fullName>
    </submittedName>
</protein>
<dbReference type="EMBL" id="QQAZ01000002">
    <property type="protein sequence ID" value="RDI54042.1"/>
    <property type="molecule type" value="Genomic_DNA"/>
</dbReference>
<dbReference type="RefSeq" id="WP_068015880.1">
    <property type="nucleotide sequence ID" value="NZ_QQAZ01000002.1"/>
</dbReference>
<reference evidence="1 2" key="1">
    <citation type="submission" date="2018-07" db="EMBL/GenBank/DDBJ databases">
        <title>Genomic Encyclopedia of Type Strains, Phase IV (KMG-IV): sequencing the most valuable type-strain genomes for metagenomic binning, comparative biology and taxonomic classification.</title>
        <authorList>
            <person name="Goeker M."/>
        </authorList>
    </citation>
    <scope>NUCLEOTIDE SEQUENCE [LARGE SCALE GENOMIC DNA]</scope>
    <source>
        <strain evidence="1 2">DSM 44952</strain>
    </source>
</reference>
<gene>
    <name evidence="1" type="ORF">DFR68_102164</name>
</gene>
<organism evidence="1 2">
    <name type="scientific">Nocardia mexicana</name>
    <dbReference type="NCBI Taxonomy" id="279262"/>
    <lineage>
        <taxon>Bacteria</taxon>
        <taxon>Bacillati</taxon>
        <taxon>Actinomycetota</taxon>
        <taxon>Actinomycetes</taxon>
        <taxon>Mycobacteriales</taxon>
        <taxon>Nocardiaceae</taxon>
        <taxon>Nocardia</taxon>
    </lineage>
</organism>
<evidence type="ECO:0000313" key="2">
    <source>
        <dbReference type="Proteomes" id="UP000255355"/>
    </source>
</evidence>
<keyword evidence="2" id="KW-1185">Reference proteome</keyword>
<proteinExistence type="predicted"/>